<dbReference type="InterPro" id="IPR032854">
    <property type="entry name" value="ALKBH3"/>
</dbReference>
<comment type="caution">
    <text evidence="3">The sequence shown here is derived from an EMBL/GenBank/DDBJ whole genome shotgun (WGS) entry which is preliminary data.</text>
</comment>
<keyword evidence="4" id="KW-1185">Reference proteome</keyword>
<dbReference type="InterPro" id="IPR027450">
    <property type="entry name" value="AlkB-like"/>
</dbReference>
<gene>
    <name evidence="3" type="ORF">QTG54_011182</name>
</gene>
<dbReference type="PROSITE" id="PS51471">
    <property type="entry name" value="FE2OG_OXY"/>
    <property type="match status" value="1"/>
</dbReference>
<dbReference type="PANTHER" id="PTHR31212">
    <property type="entry name" value="ALPHA-KETOGLUTARATE-DEPENDENT DIOXYGENASE ALKB HOMOLOG 3"/>
    <property type="match status" value="1"/>
</dbReference>
<dbReference type="PANTHER" id="PTHR31212:SF4">
    <property type="entry name" value="ALPHA-KETOGLUTARATE-DEPENDENT DIOXYGENASE ALKB HOMOLOG 3"/>
    <property type="match status" value="1"/>
</dbReference>
<dbReference type="Proteomes" id="UP001224775">
    <property type="component" value="Unassembled WGS sequence"/>
</dbReference>
<dbReference type="Pfam" id="PF13532">
    <property type="entry name" value="2OG-FeII_Oxy_2"/>
    <property type="match status" value="1"/>
</dbReference>
<dbReference type="GO" id="GO:0006307">
    <property type="term" value="P:DNA alkylation repair"/>
    <property type="evidence" value="ECO:0007669"/>
    <property type="project" value="InterPro"/>
</dbReference>
<feature type="domain" description="Fe2OG dioxygenase" evidence="2">
    <location>
        <begin position="360"/>
        <end position="473"/>
    </location>
</feature>
<name>A0AAD8Y1Q9_9STRA</name>
<dbReference type="InterPro" id="IPR005123">
    <property type="entry name" value="Oxoglu/Fe-dep_dioxygenase_dom"/>
</dbReference>
<organism evidence="3 4">
    <name type="scientific">Skeletonema marinoi</name>
    <dbReference type="NCBI Taxonomy" id="267567"/>
    <lineage>
        <taxon>Eukaryota</taxon>
        <taxon>Sar</taxon>
        <taxon>Stramenopiles</taxon>
        <taxon>Ochrophyta</taxon>
        <taxon>Bacillariophyta</taxon>
        <taxon>Coscinodiscophyceae</taxon>
        <taxon>Thalassiosirophycidae</taxon>
        <taxon>Thalassiosirales</taxon>
        <taxon>Skeletonemataceae</taxon>
        <taxon>Skeletonema</taxon>
        <taxon>Skeletonema marinoi-dohrnii complex</taxon>
    </lineage>
</organism>
<dbReference type="EC" id="1.14.11.54" evidence="3"/>
<feature type="signal peptide" evidence="1">
    <location>
        <begin position="1"/>
        <end position="27"/>
    </location>
</feature>
<dbReference type="GO" id="GO:1990930">
    <property type="term" value="F:mRNA N1-methyladenosine dioxygenase activity"/>
    <property type="evidence" value="ECO:0007669"/>
    <property type="project" value="UniProtKB-EC"/>
</dbReference>
<evidence type="ECO:0000313" key="3">
    <source>
        <dbReference type="EMBL" id="KAK1737888.1"/>
    </source>
</evidence>
<protein>
    <submittedName>
        <fullName evidence="3">Alpha-ketoglutarate-dependent dioxygenase alkB family protein</fullName>
        <ecNumber evidence="3">1.14.11.54</ecNumber>
    </submittedName>
</protein>
<accession>A0AAD8Y1Q9</accession>
<keyword evidence="3" id="KW-0560">Oxidoreductase</keyword>
<feature type="chain" id="PRO_5041917203" evidence="1">
    <location>
        <begin position="28"/>
        <end position="475"/>
    </location>
</feature>
<dbReference type="Gene3D" id="2.60.120.590">
    <property type="entry name" value="Alpha-ketoglutarate-dependent dioxygenase AlkB-like"/>
    <property type="match status" value="1"/>
</dbReference>
<dbReference type="InterPro" id="IPR037151">
    <property type="entry name" value="AlkB-like_sf"/>
</dbReference>
<keyword evidence="3" id="KW-0223">Dioxygenase</keyword>
<dbReference type="AlphaFoldDB" id="A0AAD8Y1Q9"/>
<keyword evidence="1" id="KW-0732">Signal</keyword>
<proteinExistence type="predicted"/>
<evidence type="ECO:0000256" key="1">
    <source>
        <dbReference type="SAM" id="SignalP"/>
    </source>
</evidence>
<sequence>MVVLSSPAAFASFLLLLLLAINNIGEAFQYHLSSKSHQQPSSSSSSLYAISSSKSNATKKSNAKKSESAALIRTLQAECHTPSLLLSKVGSKLSPKNDANGRVSSLVLVRLAKFAVERTNAAMCEDRTVKSTETTKRSQALLHNNNLWDEDDDPNKAIDILRGVCSTLAISIASSEAADLDSGVEGIKAAGVLSRLLDLEHDNNDASSADSAAIFMPLVQNYSNVAIDKMEDHHLSGLRWAFDNLALCLNNGNATDDLLPKHINDSYRKLNLPFRIRPGLLSSISGLTVSALTSQVKFKAETIHTTSTDKSVKERRLTAWEGESSDIQGFAYSGKVMETSLFSPLVLAVRDELVRKTGVSYDCCLLNLYTDGESGMRYHIDPDQGTLWGHETVVVSVGATRKFSFRDIPGLTKDNGDDDTKSSKKTGIVHNFYVLDGDTTEMFADCQQKYQHTVKTSRGEKAARSSLVYKKTRRA</sequence>
<reference evidence="3" key="1">
    <citation type="submission" date="2023-06" db="EMBL/GenBank/DDBJ databases">
        <title>Survivors Of The Sea: Transcriptome response of Skeletonema marinoi to long-term dormancy.</title>
        <authorList>
            <person name="Pinder M.I.M."/>
            <person name="Kourtchenko O."/>
            <person name="Robertson E.K."/>
            <person name="Larsson T."/>
            <person name="Maumus F."/>
            <person name="Osuna-Cruz C.M."/>
            <person name="Vancaester E."/>
            <person name="Stenow R."/>
            <person name="Vandepoele K."/>
            <person name="Ploug H."/>
            <person name="Bruchert V."/>
            <person name="Godhe A."/>
            <person name="Topel M."/>
        </authorList>
    </citation>
    <scope>NUCLEOTIDE SEQUENCE</scope>
    <source>
        <strain evidence="3">R05AC</strain>
    </source>
</reference>
<evidence type="ECO:0000313" key="4">
    <source>
        <dbReference type="Proteomes" id="UP001224775"/>
    </source>
</evidence>
<dbReference type="EMBL" id="JATAAI010000022">
    <property type="protein sequence ID" value="KAK1737888.1"/>
    <property type="molecule type" value="Genomic_DNA"/>
</dbReference>
<evidence type="ECO:0000259" key="2">
    <source>
        <dbReference type="PROSITE" id="PS51471"/>
    </source>
</evidence>
<dbReference type="SUPFAM" id="SSF51197">
    <property type="entry name" value="Clavaminate synthase-like"/>
    <property type="match status" value="1"/>
</dbReference>